<organism evidence="1 2">
    <name type="scientific">Haemaphysalis longicornis</name>
    <name type="common">Bush tick</name>
    <dbReference type="NCBI Taxonomy" id="44386"/>
    <lineage>
        <taxon>Eukaryota</taxon>
        <taxon>Metazoa</taxon>
        <taxon>Ecdysozoa</taxon>
        <taxon>Arthropoda</taxon>
        <taxon>Chelicerata</taxon>
        <taxon>Arachnida</taxon>
        <taxon>Acari</taxon>
        <taxon>Parasitiformes</taxon>
        <taxon>Ixodida</taxon>
        <taxon>Ixodoidea</taxon>
        <taxon>Ixodidae</taxon>
        <taxon>Haemaphysalinae</taxon>
        <taxon>Haemaphysalis</taxon>
    </lineage>
</organism>
<evidence type="ECO:0000313" key="1">
    <source>
        <dbReference type="EMBL" id="KAH9382163.1"/>
    </source>
</evidence>
<dbReference type="InterPro" id="IPR023674">
    <property type="entry name" value="Ribosomal_uL1-like"/>
</dbReference>
<dbReference type="AlphaFoldDB" id="A0A9J6H4E1"/>
<dbReference type="Gene3D" id="3.40.50.790">
    <property type="match status" value="1"/>
</dbReference>
<protein>
    <recommendedName>
        <fullName evidence="3">Ribosomal protein</fullName>
    </recommendedName>
</protein>
<dbReference type="SUPFAM" id="SSF56808">
    <property type="entry name" value="Ribosomal protein L1"/>
    <property type="match status" value="1"/>
</dbReference>
<accession>A0A9J6H4E1</accession>
<reference evidence="1 2" key="1">
    <citation type="journal article" date="2020" name="Cell">
        <title>Large-Scale Comparative Analyses of Tick Genomes Elucidate Their Genetic Diversity and Vector Capacities.</title>
        <authorList>
            <consortium name="Tick Genome and Microbiome Consortium (TIGMIC)"/>
            <person name="Jia N."/>
            <person name="Wang J."/>
            <person name="Shi W."/>
            <person name="Du L."/>
            <person name="Sun Y."/>
            <person name="Zhan W."/>
            <person name="Jiang J.F."/>
            <person name="Wang Q."/>
            <person name="Zhang B."/>
            <person name="Ji P."/>
            <person name="Bell-Sakyi L."/>
            <person name="Cui X.M."/>
            <person name="Yuan T.T."/>
            <person name="Jiang B.G."/>
            <person name="Yang W.F."/>
            <person name="Lam T.T."/>
            <person name="Chang Q.C."/>
            <person name="Ding S.J."/>
            <person name="Wang X.J."/>
            <person name="Zhu J.G."/>
            <person name="Ruan X.D."/>
            <person name="Zhao L."/>
            <person name="Wei J.T."/>
            <person name="Ye R.Z."/>
            <person name="Que T.C."/>
            <person name="Du C.H."/>
            <person name="Zhou Y.H."/>
            <person name="Cheng J.X."/>
            <person name="Dai P.F."/>
            <person name="Guo W.B."/>
            <person name="Han X.H."/>
            <person name="Huang E.J."/>
            <person name="Li L.F."/>
            <person name="Wei W."/>
            <person name="Gao Y.C."/>
            <person name="Liu J.Z."/>
            <person name="Shao H.Z."/>
            <person name="Wang X."/>
            <person name="Wang C.C."/>
            <person name="Yang T.C."/>
            <person name="Huo Q.B."/>
            <person name="Li W."/>
            <person name="Chen H.Y."/>
            <person name="Chen S.E."/>
            <person name="Zhou L.G."/>
            <person name="Ni X.B."/>
            <person name="Tian J.H."/>
            <person name="Sheng Y."/>
            <person name="Liu T."/>
            <person name="Pan Y.S."/>
            <person name="Xia L.Y."/>
            <person name="Li J."/>
            <person name="Zhao F."/>
            <person name="Cao W.C."/>
        </authorList>
    </citation>
    <scope>NUCLEOTIDE SEQUENCE [LARGE SCALE GENOMIC DNA]</scope>
    <source>
        <strain evidence="1">HaeL-2018</strain>
    </source>
</reference>
<dbReference type="OrthoDB" id="2449818at2759"/>
<keyword evidence="2" id="KW-1185">Reference proteome</keyword>
<dbReference type="InterPro" id="IPR016095">
    <property type="entry name" value="Ribosomal_uL1_3-a/b-sand"/>
</dbReference>
<dbReference type="EMBL" id="JABSTR010000011">
    <property type="protein sequence ID" value="KAH9382163.1"/>
    <property type="molecule type" value="Genomic_DNA"/>
</dbReference>
<dbReference type="InterPro" id="IPR028364">
    <property type="entry name" value="Ribosomal_uL1/biogenesis"/>
</dbReference>
<evidence type="ECO:0000313" key="2">
    <source>
        <dbReference type="Proteomes" id="UP000821853"/>
    </source>
</evidence>
<dbReference type="Pfam" id="PF00687">
    <property type="entry name" value="Ribosomal_L1"/>
    <property type="match status" value="1"/>
</dbReference>
<sequence>MDNIGEPEKVTKARMDCCLRACLDQWASLQGHRSSDLLKISFVLKNYDTNTHPWIYGSLRLKHDPTIKVNVCILGEDQLCKEAKDHGLPFISPRGLACMKRKAKLITKIVGKYDQFLASPTIMKKIPRSLDAALNRAGKRPFVVMPGESLQDKIREMRVVVQFRTKDSPYLLFPIGNMGMKLQKLSDNLEVAIDHVLSLLPLKWDNVMCIHIASKKGTWLPVYD</sequence>
<dbReference type="VEuPathDB" id="VectorBase:HLOH_064179"/>
<dbReference type="Gene3D" id="3.30.190.20">
    <property type="match status" value="1"/>
</dbReference>
<gene>
    <name evidence="1" type="ORF">HPB48_013176</name>
</gene>
<dbReference type="Proteomes" id="UP000821853">
    <property type="component" value="Chromosome 9"/>
</dbReference>
<name>A0A9J6H4E1_HAELO</name>
<comment type="caution">
    <text evidence="1">The sequence shown here is derived from an EMBL/GenBank/DDBJ whole genome shotgun (WGS) entry which is preliminary data.</text>
</comment>
<proteinExistence type="predicted"/>
<evidence type="ECO:0008006" key="3">
    <source>
        <dbReference type="Google" id="ProtNLM"/>
    </source>
</evidence>